<name>A0A1I3FKT9_9RHOB</name>
<dbReference type="AlphaFoldDB" id="A0A1I3FKT9"/>
<proteinExistence type="predicted"/>
<keyword evidence="2" id="KW-1185">Reference proteome</keyword>
<dbReference type="STRING" id="34004.SAMN04488021_1814"/>
<evidence type="ECO:0000313" key="1">
    <source>
        <dbReference type="EMBL" id="SFI11742.1"/>
    </source>
</evidence>
<evidence type="ECO:0000313" key="2">
    <source>
        <dbReference type="Proteomes" id="UP000183635"/>
    </source>
</evidence>
<dbReference type="RefSeq" id="WP_074971291.1">
    <property type="nucleotide sequence ID" value="NZ_CBCRYP010000096.1"/>
</dbReference>
<gene>
    <name evidence="1" type="ORF">SAMN04488021_1814</name>
</gene>
<organism evidence="1 2">
    <name type="scientific">Paracoccus aminovorans</name>
    <dbReference type="NCBI Taxonomy" id="34004"/>
    <lineage>
        <taxon>Bacteria</taxon>
        <taxon>Pseudomonadati</taxon>
        <taxon>Pseudomonadota</taxon>
        <taxon>Alphaproteobacteria</taxon>
        <taxon>Rhodobacterales</taxon>
        <taxon>Paracoccaceae</taxon>
        <taxon>Paracoccus</taxon>
    </lineage>
</organism>
<dbReference type="OrthoDB" id="7866589at2"/>
<dbReference type="Proteomes" id="UP000183635">
    <property type="component" value="Unassembled WGS sequence"/>
</dbReference>
<reference evidence="1 2" key="1">
    <citation type="submission" date="2016-10" db="EMBL/GenBank/DDBJ databases">
        <authorList>
            <person name="de Groot N.N."/>
        </authorList>
    </citation>
    <scope>NUCLEOTIDE SEQUENCE [LARGE SCALE GENOMIC DNA]</scope>
    <source>
        <strain evidence="1 2">DSM 8537</strain>
    </source>
</reference>
<accession>A0A1I3FKT9</accession>
<sequence>MTQNASSTPDEALLQHVAAHRPGRPGKIALDPELRAFIEARLSHMTFAEIEAAVAAQFPPDRRTSLSAIHRWWQRMQRDKT</sequence>
<dbReference type="EMBL" id="FOPU01000081">
    <property type="protein sequence ID" value="SFI11742.1"/>
    <property type="molecule type" value="Genomic_DNA"/>
</dbReference>
<protein>
    <submittedName>
        <fullName evidence="1">Uncharacterized protein</fullName>
    </submittedName>
</protein>